<sequence length="221" mass="25491">MKQIMIYLFIFLLLAGCSSKETNTSTNKHNLKKEAMSTETDDIRTVSTDIYAPNPQVIDDATLLTAGDFYRDRKGEATLKAIMKEAKNVQVDSIRLTIKDVKLIDYRPAYSLIDFYHTYTHDEQFTFIKFFVEIENLSDERKKFSPVAFIQTNKDEMITWEKDIYLEELNGVLKPGERKKGNIGFIVKDSAINKVQLTTSDAYTEQDKILGEAKTIDFHFK</sequence>
<dbReference type="EMBL" id="NPBQ01000129">
    <property type="protein sequence ID" value="PAD81247.1"/>
    <property type="molecule type" value="Genomic_DNA"/>
</dbReference>
<gene>
    <name evidence="1" type="ORF">CHH57_20810</name>
</gene>
<organism evidence="1 2">
    <name type="scientific">Niallia circulans</name>
    <name type="common">Bacillus circulans</name>
    <dbReference type="NCBI Taxonomy" id="1397"/>
    <lineage>
        <taxon>Bacteria</taxon>
        <taxon>Bacillati</taxon>
        <taxon>Bacillota</taxon>
        <taxon>Bacilli</taxon>
        <taxon>Bacillales</taxon>
        <taxon>Bacillaceae</taxon>
        <taxon>Niallia</taxon>
    </lineage>
</organism>
<reference evidence="1 2" key="1">
    <citation type="submission" date="2017-07" db="EMBL/GenBank/DDBJ databases">
        <title>Isolation and whole genome analysis of endospore-forming bacteria from heroin.</title>
        <authorList>
            <person name="Kalinowski J."/>
            <person name="Ahrens B."/>
            <person name="Al-Dilaimi A."/>
            <person name="Winkler A."/>
            <person name="Wibberg D."/>
            <person name="Schleenbecker U."/>
            <person name="Ruckert C."/>
            <person name="Wolfel R."/>
            <person name="Grass G."/>
        </authorList>
    </citation>
    <scope>NUCLEOTIDE SEQUENCE [LARGE SCALE GENOMIC DNA]</scope>
    <source>
        <strain evidence="1 2">7521-2</strain>
    </source>
</reference>
<dbReference type="PROSITE" id="PS51257">
    <property type="entry name" value="PROKAR_LIPOPROTEIN"/>
    <property type="match status" value="1"/>
</dbReference>
<dbReference type="Proteomes" id="UP000216961">
    <property type="component" value="Unassembled WGS sequence"/>
</dbReference>
<evidence type="ECO:0000313" key="1">
    <source>
        <dbReference type="EMBL" id="PAD81247.1"/>
    </source>
</evidence>
<dbReference type="RefSeq" id="WP_095333358.1">
    <property type="nucleotide sequence ID" value="NZ_CP026031.1"/>
</dbReference>
<comment type="caution">
    <text evidence="1">The sequence shown here is derived from an EMBL/GenBank/DDBJ whole genome shotgun (WGS) entry which is preliminary data.</text>
</comment>
<evidence type="ECO:0000313" key="2">
    <source>
        <dbReference type="Proteomes" id="UP000216961"/>
    </source>
</evidence>
<proteinExistence type="predicted"/>
<protein>
    <submittedName>
        <fullName evidence="1">Uncharacterized protein</fullName>
    </submittedName>
</protein>
<accession>A0A268F791</accession>
<dbReference type="Gene3D" id="2.60.40.4110">
    <property type="entry name" value="Protein of unknown function DUF4354"/>
    <property type="match status" value="1"/>
</dbReference>
<dbReference type="AlphaFoldDB" id="A0A268F791"/>
<name>A0A268F791_NIACI</name>
<dbReference type="KEGG" id="bcir:C2I06_22000"/>